<keyword evidence="4" id="KW-0597">Phosphoprotein</keyword>
<evidence type="ECO:0000313" key="18">
    <source>
        <dbReference type="Proteomes" id="UP000659654"/>
    </source>
</evidence>
<dbReference type="GO" id="GO:0005524">
    <property type="term" value="F:ATP binding"/>
    <property type="evidence" value="ECO:0007669"/>
    <property type="project" value="UniProtKB-UniRule"/>
</dbReference>
<evidence type="ECO:0000256" key="5">
    <source>
        <dbReference type="ARBA" id="ARBA00022679"/>
    </source>
</evidence>
<evidence type="ECO:0000313" key="17">
    <source>
        <dbReference type="EMBL" id="QPL17778.1"/>
    </source>
</evidence>
<keyword evidence="8 9" id="KW-0067">ATP-binding</keyword>
<reference evidence="16" key="4">
    <citation type="submission" date="2020-08" db="EMBL/GenBank/DDBJ databases">
        <authorList>
            <person name="Kikuchi T."/>
        </authorList>
    </citation>
    <scope>NUCLEOTIDE SEQUENCE</scope>
    <source>
        <strain evidence="15">Ka4C1</strain>
    </source>
</reference>
<reference evidence="19" key="2">
    <citation type="submission" date="2016-11" db="UniProtKB">
        <authorList>
            <consortium name="WormBaseParasite"/>
        </authorList>
    </citation>
    <scope>IDENTIFICATION</scope>
</reference>
<dbReference type="InterPro" id="IPR000719">
    <property type="entry name" value="Prot_kinase_dom"/>
</dbReference>
<dbReference type="SUPFAM" id="SSF50729">
    <property type="entry name" value="PH domain-like"/>
    <property type="match status" value="1"/>
</dbReference>
<dbReference type="InterPro" id="IPR039026">
    <property type="entry name" value="PH_PKB"/>
</dbReference>
<proteinExistence type="evidence at transcript level"/>
<dbReference type="EC" id="2.7.11.1" evidence="2"/>
<feature type="region of interest" description="Disordered" evidence="10">
    <location>
        <begin position="225"/>
        <end position="255"/>
    </location>
</feature>
<dbReference type="AlphaFoldDB" id="K9UTF3"/>
<evidence type="ECO:0000256" key="2">
    <source>
        <dbReference type="ARBA" id="ARBA00012513"/>
    </source>
</evidence>
<dbReference type="FunFam" id="3.30.200.20:FF:000362">
    <property type="entry name" value="Non-specific serine/threonine protein kinase"/>
    <property type="match status" value="1"/>
</dbReference>
<feature type="domain" description="PH" evidence="11">
    <location>
        <begin position="94"/>
        <end position="195"/>
    </location>
</feature>
<dbReference type="PROSITE" id="PS50003">
    <property type="entry name" value="PH_DOMAIN"/>
    <property type="match status" value="1"/>
</dbReference>
<dbReference type="PROSITE" id="PS50011">
    <property type="entry name" value="PROTEIN_KINASE_DOM"/>
    <property type="match status" value="1"/>
</dbReference>
<evidence type="ECO:0000259" key="13">
    <source>
        <dbReference type="PROSITE" id="PS51285"/>
    </source>
</evidence>
<dbReference type="SMART" id="SM00220">
    <property type="entry name" value="S_TKc"/>
    <property type="match status" value="1"/>
</dbReference>
<sequence>MASNKESKPRRKSSLLDWSRLSSTGFASFAASLSSQPSTNQFGSNQSLNKDVDKDNLSISAMPPPSSGSISSSESSRIQPMSHVSKHKYRLRSDVCLAGWLFKRGNHIKNWRKRYFVLFRDGTLLGYKNEVTDNFEDPLNDFTVKDVQVMRAEKPRPNTFLVRGLQWTSVIERIFSTQTSEDREMWVEGLRAVAAAIKSDPNGLGMMDVTQLPIDFQPRMQMDMNSASASTSETSGTTVADAGARQQKEQEQQDAMEIGEVDIRNRENEHSLITLNDFEFLKVLGKGTFGKVVLSRELRTNRLYAIKILKKEVILAKDELQHTMTENRVLQRCKHPFLTELTYSFQTVDRLCFVMEFAIGGDLYYHLNQEVQIKKEGFTEDRTRFYGGEIVLALGYLHDNNIVYRDLKLENLLLDRYGHIKIADFGLCKEDIAFGDRTRTFCGTPEYLAPEVLDDNDYGRSVDWWGLGVVMYEMMCGRLPFYSKEHEKLFELILSGNIRYPSKLSQEARHLLSNLLVKTPGQRLGGGPNDARDIQAHPFFRNVDWEMLYRKEITPPFIPQLSSDTDTSYFDAEFTRENVQLTPPLHRDGSLSVVSELEEMQQNFVQFSFHNVYQSPEEDEMMRAIPHIP</sequence>
<dbReference type="Gene3D" id="2.30.29.30">
    <property type="entry name" value="Pleckstrin-homology domain (PH domain)/Phosphotyrosine-binding domain (PTB)"/>
    <property type="match status" value="1"/>
</dbReference>
<keyword evidence="18" id="KW-1185">Reference proteome</keyword>
<evidence type="ECO:0000313" key="19">
    <source>
        <dbReference type="WBParaSite" id="BXY_0357600.1"/>
    </source>
</evidence>
<dbReference type="WBParaSite" id="BXY_0357600.1">
    <property type="protein sequence ID" value="BXY_0357600.1"/>
    <property type="gene ID" value="BXY_0357600"/>
</dbReference>
<evidence type="ECO:0000256" key="6">
    <source>
        <dbReference type="ARBA" id="ARBA00022741"/>
    </source>
</evidence>
<dbReference type="FunFam" id="2.30.29.30:FF:000027">
    <property type="entry name" value="Non-specific serine/threonine protein kinase"/>
    <property type="match status" value="1"/>
</dbReference>
<feature type="compositionally biased region" description="Low complexity" evidence="10">
    <location>
        <begin position="226"/>
        <end position="240"/>
    </location>
</feature>
<dbReference type="PROSITE" id="PS51285">
    <property type="entry name" value="AGC_KINASE_CTER"/>
    <property type="match status" value="1"/>
</dbReference>
<dbReference type="CDD" id="cd01241">
    <property type="entry name" value="PH_PKB"/>
    <property type="match status" value="1"/>
</dbReference>
<dbReference type="Proteomes" id="UP000582659">
    <property type="component" value="Unassembled WGS sequence"/>
</dbReference>
<keyword evidence="6 9" id="KW-0547">Nucleotide-binding</keyword>
<dbReference type="Gene3D" id="3.30.200.20">
    <property type="entry name" value="Phosphorylase Kinase, domain 1"/>
    <property type="match status" value="1"/>
</dbReference>
<reference evidence="14" key="1">
    <citation type="submission" date="2012-09" db="EMBL/GenBank/DDBJ databases">
        <title>Chemical signals synchronize the life cycles of a plant-parasitic nematode and its vector beetle.</title>
        <authorList>
            <person name="Zhao L.L."/>
            <person name="Zhang S."/>
            <person name="Butcher R."/>
            <person name="Wei W."/>
            <person name="Hao H.J."/>
            <person name="Zhang B."/>
            <person name="Sun J.H."/>
        </authorList>
    </citation>
    <scope>NUCLEOTIDE SEQUENCE</scope>
    <source>
        <strain evidence="14">ZJZS</strain>
    </source>
</reference>
<name>K9UTF3_BURXY</name>
<dbReference type="InterPro" id="IPR011009">
    <property type="entry name" value="Kinase-like_dom_sf"/>
</dbReference>
<evidence type="ECO:0000259" key="11">
    <source>
        <dbReference type="PROSITE" id="PS50003"/>
    </source>
</evidence>
<dbReference type="Proteomes" id="UP000095284">
    <property type="component" value="Unplaced"/>
</dbReference>
<dbReference type="InterPro" id="IPR000961">
    <property type="entry name" value="AGC-kinase_C"/>
</dbReference>
<evidence type="ECO:0000313" key="15">
    <source>
        <dbReference type="EMBL" id="CAD5231773.1"/>
    </source>
</evidence>
<dbReference type="SMART" id="SM00133">
    <property type="entry name" value="S_TK_X"/>
    <property type="match status" value="1"/>
</dbReference>
<dbReference type="PROSITE" id="PS00107">
    <property type="entry name" value="PROTEIN_KINASE_ATP"/>
    <property type="match status" value="1"/>
</dbReference>
<evidence type="ECO:0000256" key="7">
    <source>
        <dbReference type="ARBA" id="ARBA00022777"/>
    </source>
</evidence>
<evidence type="ECO:0000256" key="8">
    <source>
        <dbReference type="ARBA" id="ARBA00022840"/>
    </source>
</evidence>
<feature type="compositionally biased region" description="Low complexity" evidence="10">
    <location>
        <begin position="67"/>
        <end position="77"/>
    </location>
</feature>
<dbReference type="InterPro" id="IPR008271">
    <property type="entry name" value="Ser/Thr_kinase_AS"/>
</dbReference>
<dbReference type="InterPro" id="IPR017892">
    <property type="entry name" value="Pkinase_C"/>
</dbReference>
<dbReference type="EMBL" id="MT769317">
    <property type="protein sequence ID" value="QPL17778.1"/>
    <property type="molecule type" value="mRNA"/>
</dbReference>
<evidence type="ECO:0000256" key="9">
    <source>
        <dbReference type="PROSITE-ProRule" id="PRU10141"/>
    </source>
</evidence>
<dbReference type="InterPro" id="IPR011993">
    <property type="entry name" value="PH-like_dom_sf"/>
</dbReference>
<accession>K9UTF3</accession>
<keyword evidence="3" id="KW-0723">Serine/threonine-protein kinase</keyword>
<dbReference type="Pfam" id="PF00069">
    <property type="entry name" value="Pkinase"/>
    <property type="match status" value="1"/>
</dbReference>
<dbReference type="SMR" id="K9UTF3"/>
<dbReference type="OrthoDB" id="63267at2759"/>
<dbReference type="EMBL" id="JX855257">
    <property type="protein sequence ID" value="AFY98834.1"/>
    <property type="molecule type" value="mRNA"/>
</dbReference>
<dbReference type="Gene3D" id="1.10.510.10">
    <property type="entry name" value="Transferase(Phosphotransferase) domain 1"/>
    <property type="match status" value="1"/>
</dbReference>
<dbReference type="FunFam" id="1.10.510.10:FF:000033">
    <property type="entry name" value="Non-specific serine/threonine protein kinase"/>
    <property type="match status" value="1"/>
</dbReference>
<dbReference type="PROSITE" id="PS00108">
    <property type="entry name" value="PROTEIN_KINASE_ST"/>
    <property type="match status" value="1"/>
</dbReference>
<evidence type="ECO:0000313" key="16">
    <source>
        <dbReference type="EMBL" id="CAG9123160.1"/>
    </source>
</evidence>
<organism evidence="14">
    <name type="scientific">Bursaphelenchus xylophilus</name>
    <name type="common">Pinewood nematode worm</name>
    <name type="synonym">Aphelenchoides xylophilus</name>
    <dbReference type="NCBI Taxonomy" id="6326"/>
    <lineage>
        <taxon>Eukaryota</taxon>
        <taxon>Metazoa</taxon>
        <taxon>Ecdysozoa</taxon>
        <taxon>Nematoda</taxon>
        <taxon>Chromadorea</taxon>
        <taxon>Rhabditida</taxon>
        <taxon>Tylenchina</taxon>
        <taxon>Tylenchomorpha</taxon>
        <taxon>Aphelenchoidea</taxon>
        <taxon>Aphelenchoididae</taxon>
        <taxon>Bursaphelenchus</taxon>
    </lineage>
</organism>
<evidence type="ECO:0000256" key="10">
    <source>
        <dbReference type="SAM" id="MobiDB-lite"/>
    </source>
</evidence>
<dbReference type="Pfam" id="PF00433">
    <property type="entry name" value="Pkinase_C"/>
    <property type="match status" value="1"/>
</dbReference>
<feature type="region of interest" description="Disordered" evidence="10">
    <location>
        <begin position="55"/>
        <end position="77"/>
    </location>
</feature>
<keyword evidence="5" id="KW-0808">Transferase</keyword>
<dbReference type="SMART" id="SM00233">
    <property type="entry name" value="PH"/>
    <property type="match status" value="1"/>
</dbReference>
<evidence type="ECO:0000256" key="1">
    <source>
        <dbReference type="ARBA" id="ARBA00006935"/>
    </source>
</evidence>
<keyword evidence="7 17" id="KW-0418">Kinase</keyword>
<feature type="domain" description="Protein kinase" evidence="12">
    <location>
        <begin position="278"/>
        <end position="540"/>
    </location>
</feature>
<feature type="domain" description="AGC-kinase C-terminal" evidence="13">
    <location>
        <begin position="541"/>
        <end position="619"/>
    </location>
</feature>
<protein>
    <recommendedName>
        <fullName evidence="2">non-specific serine/threonine protein kinase</fullName>
        <ecNumber evidence="2">2.7.11.1</ecNumber>
    </recommendedName>
</protein>
<dbReference type="InterPro" id="IPR017441">
    <property type="entry name" value="Protein_kinase_ATP_BS"/>
</dbReference>
<dbReference type="GO" id="GO:0004674">
    <property type="term" value="F:protein serine/threonine kinase activity"/>
    <property type="evidence" value="ECO:0007669"/>
    <property type="project" value="UniProtKB-KW"/>
</dbReference>
<dbReference type="EMBL" id="CAJFDI010000005">
    <property type="protein sequence ID" value="CAD5231773.1"/>
    <property type="molecule type" value="Genomic_DNA"/>
</dbReference>
<evidence type="ECO:0000259" key="12">
    <source>
        <dbReference type="PROSITE" id="PS50011"/>
    </source>
</evidence>
<reference evidence="17" key="3">
    <citation type="submission" date="2020-07" db="EMBL/GenBank/DDBJ databases">
        <title>Molecular characterization and functional analysis of akt-1 in pinewood nematode, Bursaphelenchus xylophilus.</title>
        <authorList>
            <person name="Hu J."/>
        </authorList>
    </citation>
    <scope>NUCLEOTIDE SEQUENCE</scope>
    <source>
        <strain evidence="17">NXY61</strain>
    </source>
</reference>
<comment type="similarity">
    <text evidence="1">Belongs to the protein kinase superfamily. AGC Ser/Thr protein kinase family. RAC subfamily.</text>
</comment>
<dbReference type="EMBL" id="CAJFCV020000005">
    <property type="protein sequence ID" value="CAG9123160.1"/>
    <property type="molecule type" value="Genomic_DNA"/>
</dbReference>
<dbReference type="PANTHER" id="PTHR24351">
    <property type="entry name" value="RIBOSOMAL PROTEIN S6 KINASE"/>
    <property type="match status" value="1"/>
</dbReference>
<evidence type="ECO:0000256" key="4">
    <source>
        <dbReference type="ARBA" id="ARBA00022553"/>
    </source>
</evidence>
<dbReference type="eggNOG" id="KOG0690">
    <property type="taxonomic scope" value="Eukaryota"/>
</dbReference>
<dbReference type="SUPFAM" id="SSF56112">
    <property type="entry name" value="Protein kinase-like (PK-like)"/>
    <property type="match status" value="1"/>
</dbReference>
<evidence type="ECO:0000256" key="3">
    <source>
        <dbReference type="ARBA" id="ARBA00022527"/>
    </source>
</evidence>
<dbReference type="Proteomes" id="UP000659654">
    <property type="component" value="Unassembled WGS sequence"/>
</dbReference>
<dbReference type="InterPro" id="IPR001849">
    <property type="entry name" value="PH_domain"/>
</dbReference>
<evidence type="ECO:0000313" key="14">
    <source>
        <dbReference type="EMBL" id="AFY98834.1"/>
    </source>
</evidence>
<gene>
    <name evidence="15" type="ORF">BXYJ_LOCUS11869</name>
</gene>
<feature type="binding site" evidence="9">
    <location>
        <position position="307"/>
    </location>
    <ligand>
        <name>ATP</name>
        <dbReference type="ChEBI" id="CHEBI:30616"/>
    </ligand>
</feature>
<dbReference type="Pfam" id="PF00169">
    <property type="entry name" value="PH"/>
    <property type="match status" value="1"/>
</dbReference>